<evidence type="ECO:0000313" key="9">
    <source>
        <dbReference type="Proteomes" id="UP000266272"/>
    </source>
</evidence>
<dbReference type="STRING" id="490622.A0A395NWU6"/>
<proteinExistence type="inferred from homology"/>
<gene>
    <name evidence="8" type="ORF">TARUN_1943</name>
</gene>
<feature type="active site" description="Charge relay system" evidence="5">
    <location>
        <position position="529"/>
    </location>
</feature>
<sequence>MTGCNASPQPAFCNLVDTQHFARLEIGFDASEGQFQLHRSKLLEPEPGPGRGENLAGVLRECQLTPKDKVILAYTIAQAYHHFYDSDLMRIKWTSEAIWFMPPVHGKDEIPLRPYLSFPFGTHSDPVEDFIDNARLVHQHPRILAIGILLLEVGLSKPFRSIPQRNTIAQVNCDHLIAHNWLSDLKKLKWDGFTHKSLFDKAVEYCIREGKLLVDTQSRLYPVGAATGPPSTAPPDDKQGILKRRQKFYKNVVLPLKWLAETGFRHDIGNKLYIRKSSKADSLNEHVLNQISQQEASFHSGKSVNPTMWLRDLNSIGVLVERQRRAHRVKTPIRVAILDTGIFEMDNNAPWRIKNKRDFVDEPAMMDTFGHGTLMARLVMECAPSAEITVARVARNTEELKVSQENIEDAILWAGIECQADIISMSFGFPKDHEGIDKAIKEVQSQRKEAVLFLASAGNSSSEDENFPARHSSVISIYAANCRGTFLETNPRLRDGASAVWGIYGSDIPDIYYTDIHEKHPNVCQPGSSIATAVAAGIGATMIAYADLLPYLESSIIANDGPSRLGLLRRKSGMEALFKSMVKGTGDGRQWFVDPISFWRDTTGQDPNKHFERYSRIYSCLQEVSLKL</sequence>
<protein>
    <submittedName>
        <fullName evidence="8">S8 family peptidase</fullName>
    </submittedName>
</protein>
<dbReference type="EMBL" id="PXOA01000118">
    <property type="protein sequence ID" value="RFU80267.1"/>
    <property type="molecule type" value="Genomic_DNA"/>
</dbReference>
<feature type="domain" description="Peptidase S8/S53" evidence="6">
    <location>
        <begin position="333"/>
        <end position="544"/>
    </location>
</feature>
<dbReference type="Pfam" id="PF24476">
    <property type="entry name" value="DUF7580"/>
    <property type="match status" value="1"/>
</dbReference>
<dbReference type="InterPro" id="IPR056002">
    <property type="entry name" value="DUF7580"/>
</dbReference>
<keyword evidence="9" id="KW-1185">Reference proteome</keyword>
<dbReference type="PANTHER" id="PTHR43806">
    <property type="entry name" value="PEPTIDASE S8"/>
    <property type="match status" value="1"/>
</dbReference>
<accession>A0A395NWU6</accession>
<evidence type="ECO:0000256" key="5">
    <source>
        <dbReference type="PROSITE-ProRule" id="PRU01240"/>
    </source>
</evidence>
<dbReference type="InterPro" id="IPR000209">
    <property type="entry name" value="Peptidase_S8/S53_dom"/>
</dbReference>
<evidence type="ECO:0000256" key="3">
    <source>
        <dbReference type="ARBA" id="ARBA00022801"/>
    </source>
</evidence>
<dbReference type="PROSITE" id="PS51892">
    <property type="entry name" value="SUBTILASE"/>
    <property type="match status" value="1"/>
</dbReference>
<reference evidence="8 9" key="1">
    <citation type="journal article" date="2018" name="PLoS Pathog.">
        <title>Evolution of structural diversity of trichothecenes, a family of toxins produced by plant pathogenic and entomopathogenic fungi.</title>
        <authorList>
            <person name="Proctor R.H."/>
            <person name="McCormick S.P."/>
            <person name="Kim H.S."/>
            <person name="Cardoza R.E."/>
            <person name="Stanley A.M."/>
            <person name="Lindo L."/>
            <person name="Kelly A."/>
            <person name="Brown D.W."/>
            <person name="Lee T."/>
            <person name="Vaughan M.M."/>
            <person name="Alexander N.J."/>
            <person name="Busman M."/>
            <person name="Gutierrez S."/>
        </authorList>
    </citation>
    <scope>NUCLEOTIDE SEQUENCE [LARGE SCALE GENOMIC DNA]</scope>
    <source>
        <strain evidence="8 9">IBT 40837</strain>
    </source>
</reference>
<feature type="active site" description="Charge relay system" evidence="5">
    <location>
        <position position="371"/>
    </location>
</feature>
<evidence type="ECO:0000256" key="4">
    <source>
        <dbReference type="ARBA" id="ARBA00022825"/>
    </source>
</evidence>
<evidence type="ECO:0000259" key="6">
    <source>
        <dbReference type="Pfam" id="PF00082"/>
    </source>
</evidence>
<keyword evidence="4 5" id="KW-0720">Serine protease</keyword>
<dbReference type="InterPro" id="IPR036852">
    <property type="entry name" value="Peptidase_S8/S53_dom_sf"/>
</dbReference>
<evidence type="ECO:0000256" key="2">
    <source>
        <dbReference type="ARBA" id="ARBA00022670"/>
    </source>
</evidence>
<dbReference type="InterPro" id="IPR050131">
    <property type="entry name" value="Peptidase_S8_subtilisin-like"/>
</dbReference>
<dbReference type="SUPFAM" id="SSF52743">
    <property type="entry name" value="Subtilisin-like"/>
    <property type="match status" value="1"/>
</dbReference>
<evidence type="ECO:0000259" key="7">
    <source>
        <dbReference type="Pfam" id="PF24476"/>
    </source>
</evidence>
<dbReference type="GO" id="GO:0006508">
    <property type="term" value="P:proteolysis"/>
    <property type="evidence" value="ECO:0007669"/>
    <property type="project" value="UniProtKB-KW"/>
</dbReference>
<dbReference type="Pfam" id="PF00082">
    <property type="entry name" value="Peptidase_S8"/>
    <property type="match status" value="1"/>
</dbReference>
<evidence type="ECO:0000256" key="1">
    <source>
        <dbReference type="ARBA" id="ARBA00011073"/>
    </source>
</evidence>
<dbReference type="CDD" id="cd00306">
    <property type="entry name" value="Peptidases_S8_S53"/>
    <property type="match status" value="1"/>
</dbReference>
<keyword evidence="2 5" id="KW-0645">Protease</keyword>
<feature type="domain" description="DUF7580" evidence="7">
    <location>
        <begin position="63"/>
        <end position="219"/>
    </location>
</feature>
<dbReference type="PANTHER" id="PTHR43806:SF11">
    <property type="entry name" value="CEREVISIN-RELATED"/>
    <property type="match status" value="1"/>
</dbReference>
<dbReference type="AlphaFoldDB" id="A0A395NWU6"/>
<comment type="caution">
    <text evidence="8">The sequence shown here is derived from an EMBL/GenBank/DDBJ whole genome shotgun (WGS) entry which is preliminary data.</text>
</comment>
<evidence type="ECO:0000313" key="8">
    <source>
        <dbReference type="EMBL" id="RFU80267.1"/>
    </source>
</evidence>
<comment type="similarity">
    <text evidence="1 5">Belongs to the peptidase S8 family.</text>
</comment>
<dbReference type="GO" id="GO:0004252">
    <property type="term" value="F:serine-type endopeptidase activity"/>
    <property type="evidence" value="ECO:0007669"/>
    <property type="project" value="UniProtKB-UniRule"/>
</dbReference>
<dbReference type="Gene3D" id="3.40.50.200">
    <property type="entry name" value="Peptidase S8/S53 domain"/>
    <property type="match status" value="1"/>
</dbReference>
<feature type="active site" description="Charge relay system" evidence="5">
    <location>
        <position position="339"/>
    </location>
</feature>
<dbReference type="OrthoDB" id="206201at2759"/>
<name>A0A395NWU6_TRIAR</name>
<dbReference type="Proteomes" id="UP000266272">
    <property type="component" value="Unassembled WGS sequence"/>
</dbReference>
<organism evidence="8 9">
    <name type="scientific">Trichoderma arundinaceum</name>
    <dbReference type="NCBI Taxonomy" id="490622"/>
    <lineage>
        <taxon>Eukaryota</taxon>
        <taxon>Fungi</taxon>
        <taxon>Dikarya</taxon>
        <taxon>Ascomycota</taxon>
        <taxon>Pezizomycotina</taxon>
        <taxon>Sordariomycetes</taxon>
        <taxon>Hypocreomycetidae</taxon>
        <taxon>Hypocreales</taxon>
        <taxon>Hypocreaceae</taxon>
        <taxon>Trichoderma</taxon>
    </lineage>
</organism>
<keyword evidence="3 5" id="KW-0378">Hydrolase</keyword>